<keyword evidence="2" id="KW-1185">Reference proteome</keyword>
<protein>
    <submittedName>
        <fullName evidence="1">Uncharacterized protein</fullName>
    </submittedName>
</protein>
<organism evidence="1 2">
    <name type="scientific">Paramecium primaurelia</name>
    <dbReference type="NCBI Taxonomy" id="5886"/>
    <lineage>
        <taxon>Eukaryota</taxon>
        <taxon>Sar</taxon>
        <taxon>Alveolata</taxon>
        <taxon>Ciliophora</taxon>
        <taxon>Intramacronucleata</taxon>
        <taxon>Oligohymenophorea</taxon>
        <taxon>Peniculida</taxon>
        <taxon>Parameciidae</taxon>
        <taxon>Paramecium</taxon>
    </lineage>
</organism>
<dbReference type="AlphaFoldDB" id="A0A8S1LV18"/>
<gene>
    <name evidence="1" type="ORF">PPRIM_AZ9-3.1.T0460281</name>
</gene>
<accession>A0A8S1LV18</accession>
<proteinExistence type="predicted"/>
<dbReference type="EMBL" id="CAJJDM010000046">
    <property type="protein sequence ID" value="CAD8071069.1"/>
    <property type="molecule type" value="Genomic_DNA"/>
</dbReference>
<dbReference type="Proteomes" id="UP000688137">
    <property type="component" value="Unassembled WGS sequence"/>
</dbReference>
<name>A0A8S1LV18_PARPR</name>
<reference evidence="1" key="1">
    <citation type="submission" date="2021-01" db="EMBL/GenBank/DDBJ databases">
        <authorList>
            <consortium name="Genoscope - CEA"/>
            <person name="William W."/>
        </authorList>
    </citation>
    <scope>NUCLEOTIDE SEQUENCE</scope>
</reference>
<comment type="caution">
    <text evidence="1">The sequence shown here is derived from an EMBL/GenBank/DDBJ whole genome shotgun (WGS) entry which is preliminary data.</text>
</comment>
<evidence type="ECO:0000313" key="2">
    <source>
        <dbReference type="Proteomes" id="UP000688137"/>
    </source>
</evidence>
<sequence length="112" mass="13144">MSSKLQCLIIGFSFGVLSTTYYLGNQSKEKLVLKAKELKQKGIEQIHDIKSDLNDINAKEFLIEKKEQILEKSKDSQEFAQKKWKDIEEKAKKTKQKMGKEFEKIKEKFKQD</sequence>
<evidence type="ECO:0000313" key="1">
    <source>
        <dbReference type="EMBL" id="CAD8071069.1"/>
    </source>
</evidence>